<organism evidence="2 3">
    <name type="scientific">Corallococcus coralloides</name>
    <name type="common">Myxococcus coralloides</name>
    <dbReference type="NCBI Taxonomy" id="184914"/>
    <lineage>
        <taxon>Bacteria</taxon>
        <taxon>Pseudomonadati</taxon>
        <taxon>Myxococcota</taxon>
        <taxon>Myxococcia</taxon>
        <taxon>Myxococcales</taxon>
        <taxon>Cystobacterineae</taxon>
        <taxon>Myxococcaceae</taxon>
        <taxon>Corallococcus</taxon>
    </lineage>
</organism>
<dbReference type="AlphaFoldDB" id="A0A410RXX0"/>
<protein>
    <submittedName>
        <fullName evidence="2">Methyltransferase</fullName>
    </submittedName>
</protein>
<evidence type="ECO:0000313" key="3">
    <source>
        <dbReference type="Proteomes" id="UP000288758"/>
    </source>
</evidence>
<dbReference type="PANTHER" id="PTHR43861">
    <property type="entry name" value="TRANS-ACONITATE 2-METHYLTRANSFERASE-RELATED"/>
    <property type="match status" value="1"/>
</dbReference>
<sequence>MYLMESTEEARRLLEQEQSQDTRDVLLRTGLKPGDRALDAGCGPGGIAELMVERVGEGGHVTGVELHEGRLAEARTRNAHRPNVTFLQADVRTTGLPPDAFDYAWSQYVFEYLPDRDVALAELIRVTRPGGRVVVSDIDGLGFQNWPFPEHLRLGTQRIVEALAARGFDLYVGRKLYSEFRRAGLTDVRVHLMPFYLSPGAAEARLVRDWKTRFEALAPVGAAVLGGLEAYQSHCADFLAMLEDPEGLKYAVTLVTEGTKP</sequence>
<dbReference type="SUPFAM" id="SSF53335">
    <property type="entry name" value="S-adenosyl-L-methionine-dependent methyltransferases"/>
    <property type="match status" value="1"/>
</dbReference>
<proteinExistence type="predicted"/>
<dbReference type="PANTHER" id="PTHR43861:SF1">
    <property type="entry name" value="TRANS-ACONITATE 2-METHYLTRANSFERASE"/>
    <property type="match status" value="1"/>
</dbReference>
<dbReference type="GO" id="GO:0008757">
    <property type="term" value="F:S-adenosylmethionine-dependent methyltransferase activity"/>
    <property type="evidence" value="ECO:0007669"/>
    <property type="project" value="InterPro"/>
</dbReference>
<dbReference type="Proteomes" id="UP000288758">
    <property type="component" value="Chromosome"/>
</dbReference>
<dbReference type="CDD" id="cd02440">
    <property type="entry name" value="AdoMet_MTases"/>
    <property type="match status" value="1"/>
</dbReference>
<dbReference type="Pfam" id="PF08241">
    <property type="entry name" value="Methyltransf_11"/>
    <property type="match status" value="1"/>
</dbReference>
<dbReference type="GO" id="GO:0032259">
    <property type="term" value="P:methylation"/>
    <property type="evidence" value="ECO:0007669"/>
    <property type="project" value="UniProtKB-KW"/>
</dbReference>
<dbReference type="RefSeq" id="WP_205694631.1">
    <property type="nucleotide sequence ID" value="NZ_CP034669.1"/>
</dbReference>
<dbReference type="InterPro" id="IPR013216">
    <property type="entry name" value="Methyltransf_11"/>
</dbReference>
<dbReference type="InterPro" id="IPR029063">
    <property type="entry name" value="SAM-dependent_MTases_sf"/>
</dbReference>
<keyword evidence="2" id="KW-0489">Methyltransferase</keyword>
<gene>
    <name evidence="2" type="primary">ubiE1_4</name>
    <name evidence="2" type="ORF">EJ065_5195</name>
</gene>
<evidence type="ECO:0000313" key="2">
    <source>
        <dbReference type="EMBL" id="QAT86730.1"/>
    </source>
</evidence>
<feature type="domain" description="Methyltransferase type 11" evidence="1">
    <location>
        <begin position="38"/>
        <end position="135"/>
    </location>
</feature>
<reference evidence="2 3" key="1">
    <citation type="submission" date="2018-12" db="EMBL/GenBank/DDBJ databases">
        <title>Complete Genome Sequence of the Corallopyronin A producing Myxobacterium Corallococcus coralloides B035.</title>
        <authorList>
            <person name="Bouhired S.M."/>
            <person name="Rupp O."/>
            <person name="Blom J."/>
            <person name="Schaeberle T.F."/>
            <person name="Kehraus S."/>
            <person name="Schiefer A."/>
            <person name="Pfarr K."/>
            <person name="Goesmann A."/>
            <person name="Hoerauf A."/>
            <person name="Koenig G.M."/>
        </authorList>
    </citation>
    <scope>NUCLEOTIDE SEQUENCE [LARGE SCALE GENOMIC DNA]</scope>
    <source>
        <strain evidence="2 3">B035</strain>
    </source>
</reference>
<name>A0A410RXX0_CORCK</name>
<keyword evidence="2" id="KW-0808">Transferase</keyword>
<dbReference type="Gene3D" id="3.40.50.150">
    <property type="entry name" value="Vaccinia Virus protein VP39"/>
    <property type="match status" value="1"/>
</dbReference>
<dbReference type="EMBL" id="CP034669">
    <property type="protein sequence ID" value="QAT86730.1"/>
    <property type="molecule type" value="Genomic_DNA"/>
</dbReference>
<accession>A0A410RXX0</accession>
<evidence type="ECO:0000259" key="1">
    <source>
        <dbReference type="Pfam" id="PF08241"/>
    </source>
</evidence>